<dbReference type="InterPro" id="IPR029063">
    <property type="entry name" value="SAM-dependent_MTases_sf"/>
</dbReference>
<dbReference type="SUPFAM" id="SSF53335">
    <property type="entry name" value="S-adenosyl-L-methionine-dependent methyltransferases"/>
    <property type="match status" value="1"/>
</dbReference>
<dbReference type="Gene3D" id="3.40.50.150">
    <property type="entry name" value="Vaccinia Virus protein VP39"/>
    <property type="match status" value="1"/>
</dbReference>
<evidence type="ECO:0000313" key="2">
    <source>
        <dbReference type="EMBL" id="KOO21971.1"/>
    </source>
</evidence>
<dbReference type="NCBIfam" id="TIGR01444">
    <property type="entry name" value="fkbM_fam"/>
    <property type="match status" value="1"/>
</dbReference>
<reference evidence="3" key="1">
    <citation type="journal article" date="2015" name="PLoS Genet.">
        <title>Genome Sequence and Transcriptome Analyses of Chrysochromulina tobin: Metabolic Tools for Enhanced Algal Fitness in the Prominent Order Prymnesiales (Haptophyceae).</title>
        <authorList>
            <person name="Hovde B.T."/>
            <person name="Deodato C.R."/>
            <person name="Hunsperger H.M."/>
            <person name="Ryken S.A."/>
            <person name="Yost W."/>
            <person name="Jha R.K."/>
            <person name="Patterson J."/>
            <person name="Monnat R.J. Jr."/>
            <person name="Barlow S.B."/>
            <person name="Starkenburg S.R."/>
            <person name="Cattolico R.A."/>
        </authorList>
    </citation>
    <scope>NUCLEOTIDE SEQUENCE</scope>
    <source>
        <strain evidence="3">CCMP291</strain>
    </source>
</reference>
<name>A0A0M0J5W1_9EUKA</name>
<evidence type="ECO:0000313" key="3">
    <source>
        <dbReference type="Proteomes" id="UP000037460"/>
    </source>
</evidence>
<dbReference type="InterPro" id="IPR006342">
    <property type="entry name" value="FkbM_mtfrase"/>
</dbReference>
<feature type="domain" description="Methyltransferase FkbM" evidence="1">
    <location>
        <begin position="36"/>
        <end position="214"/>
    </location>
</feature>
<gene>
    <name evidence="2" type="ORF">Ctob_000284</name>
</gene>
<comment type="caution">
    <text evidence="2">The sequence shown here is derived from an EMBL/GenBank/DDBJ whole genome shotgun (WGS) entry which is preliminary data.</text>
</comment>
<protein>
    <recommendedName>
        <fullName evidence="1">Methyltransferase FkbM domain-containing protein</fullName>
    </recommendedName>
</protein>
<dbReference type="Proteomes" id="UP000037460">
    <property type="component" value="Unassembled WGS sequence"/>
</dbReference>
<organism evidence="2 3">
    <name type="scientific">Chrysochromulina tobinii</name>
    <dbReference type="NCBI Taxonomy" id="1460289"/>
    <lineage>
        <taxon>Eukaryota</taxon>
        <taxon>Haptista</taxon>
        <taxon>Haptophyta</taxon>
        <taxon>Prymnesiophyceae</taxon>
        <taxon>Prymnesiales</taxon>
        <taxon>Chrysochromulinaceae</taxon>
        <taxon>Chrysochromulina</taxon>
    </lineage>
</organism>
<dbReference type="PANTHER" id="PTHR34203">
    <property type="entry name" value="METHYLTRANSFERASE, FKBM FAMILY PROTEIN"/>
    <property type="match status" value="1"/>
</dbReference>
<dbReference type="Pfam" id="PF05050">
    <property type="entry name" value="Methyltransf_21"/>
    <property type="match status" value="1"/>
</dbReference>
<proteinExistence type="predicted"/>
<sequence length="225" mass="23829">MADAIRKYGFWPECADLPEMLEHTTGRRTAGALFVDAGANIGACSLHMLLASEASVISFEPGASNLFYASSSLLRLHEQGTIAATARAALVPLGLGRNASGQLLHQAIGNAGHAVIGHKPVQFAPLGHLSPQAVRIERLDDVLWPVSQRSEPPPPIHLLKLDVEGFECEVLRGMSSLLAAGAVRAIKVEVFDMLLRLQGCSAAELLGMLLAAGFEVRLLAEGTPP</sequence>
<accession>A0A0M0J5W1</accession>
<dbReference type="EMBL" id="JWZX01003320">
    <property type="protein sequence ID" value="KOO21971.1"/>
    <property type="molecule type" value="Genomic_DNA"/>
</dbReference>
<keyword evidence="3" id="KW-1185">Reference proteome</keyword>
<dbReference type="PANTHER" id="PTHR34203:SF13">
    <property type="entry name" value="EXPRESSED PROTEIN"/>
    <property type="match status" value="1"/>
</dbReference>
<dbReference type="InterPro" id="IPR052514">
    <property type="entry name" value="SAM-dependent_MTase"/>
</dbReference>
<evidence type="ECO:0000259" key="1">
    <source>
        <dbReference type="Pfam" id="PF05050"/>
    </source>
</evidence>
<dbReference type="OrthoDB" id="5835829at2759"/>
<dbReference type="AlphaFoldDB" id="A0A0M0J5W1"/>